<organism evidence="12 13">
    <name type="scientific">Oxalobacter paraformigenes</name>
    <dbReference type="NCBI Taxonomy" id="556268"/>
    <lineage>
        <taxon>Bacteria</taxon>
        <taxon>Pseudomonadati</taxon>
        <taxon>Pseudomonadota</taxon>
        <taxon>Betaproteobacteria</taxon>
        <taxon>Burkholderiales</taxon>
        <taxon>Oxalobacteraceae</taxon>
        <taxon>Oxalobacter</taxon>
    </lineage>
</organism>
<evidence type="ECO:0000256" key="7">
    <source>
        <dbReference type="ARBA" id="ARBA00022958"/>
    </source>
</evidence>
<dbReference type="GO" id="GO:0005524">
    <property type="term" value="F:ATP binding"/>
    <property type="evidence" value="ECO:0007669"/>
    <property type="project" value="UniProtKB-UniRule"/>
</dbReference>
<dbReference type="Proteomes" id="UP000003973">
    <property type="component" value="Unassembled WGS sequence"/>
</dbReference>
<keyword evidence="4 11" id="KW-0812">Transmembrane</keyword>
<evidence type="ECO:0000256" key="10">
    <source>
        <dbReference type="ARBA" id="ARBA00023136"/>
    </source>
</evidence>
<keyword evidence="2 11" id="KW-1003">Cell membrane</keyword>
<evidence type="ECO:0000256" key="8">
    <source>
        <dbReference type="ARBA" id="ARBA00022989"/>
    </source>
</evidence>
<feature type="transmembrane region" description="Helical" evidence="11">
    <location>
        <begin position="12"/>
        <end position="34"/>
    </location>
</feature>
<reference evidence="12" key="1">
    <citation type="submission" date="2011-10" db="EMBL/GenBank/DDBJ databases">
        <title>The Genome Sequence of Oxalobacter formigenes HOxBLS.</title>
        <authorList>
            <consortium name="The Broad Institute Genome Sequencing Platform"/>
            <person name="Earl A."/>
            <person name="Ward D."/>
            <person name="Feldgarden M."/>
            <person name="Gevers D."/>
            <person name="Allison M.J."/>
            <person name="Humphrey S."/>
            <person name="Young S.K."/>
            <person name="Zeng Q."/>
            <person name="Gargeya S."/>
            <person name="Fitzgerald M."/>
            <person name="Haas B."/>
            <person name="Abouelleil A."/>
            <person name="Alvarado L."/>
            <person name="Arachchi H.M."/>
            <person name="Berlin A."/>
            <person name="Brown A."/>
            <person name="Chapman S.B."/>
            <person name="Chen Z."/>
            <person name="Dunbar C."/>
            <person name="Freedman E."/>
            <person name="Gearin G."/>
            <person name="Goldberg J."/>
            <person name="Griggs A."/>
            <person name="Gujja S."/>
            <person name="Heiman D."/>
            <person name="Howarth C."/>
            <person name="Larson L."/>
            <person name="Lui A."/>
            <person name="MacDonald P.J.P."/>
            <person name="Montmayeur A."/>
            <person name="Murphy C."/>
            <person name="Neiman D."/>
            <person name="Pearson M."/>
            <person name="Priest M."/>
            <person name="Roberts A."/>
            <person name="Saif S."/>
            <person name="Shea T."/>
            <person name="Shenoy N."/>
            <person name="Sisk P."/>
            <person name="Stolte C."/>
            <person name="Sykes S."/>
            <person name="Wortman J."/>
            <person name="Nusbaum C."/>
            <person name="Birren B."/>
        </authorList>
    </citation>
    <scope>NUCLEOTIDE SEQUENCE [LARGE SCALE GENOMIC DNA]</scope>
    <source>
        <strain evidence="12">HOxBLS</strain>
    </source>
</reference>
<evidence type="ECO:0000313" key="12">
    <source>
        <dbReference type="EMBL" id="EEO28679.1"/>
    </source>
</evidence>
<evidence type="ECO:0000256" key="4">
    <source>
        <dbReference type="ARBA" id="ARBA00022692"/>
    </source>
</evidence>
<name>C3X643_9BURK</name>
<evidence type="ECO:0000256" key="1">
    <source>
        <dbReference type="ARBA" id="ARBA00022448"/>
    </source>
</evidence>
<keyword evidence="3 11" id="KW-0633">Potassium transport</keyword>
<dbReference type="InterPro" id="IPR003820">
    <property type="entry name" value="KdpC"/>
</dbReference>
<keyword evidence="8 11" id="KW-1133">Transmembrane helix</keyword>
<dbReference type="NCBIfam" id="TIGR00681">
    <property type="entry name" value="kdpC"/>
    <property type="match status" value="1"/>
</dbReference>
<dbReference type="Pfam" id="PF02669">
    <property type="entry name" value="KdpC"/>
    <property type="match status" value="1"/>
</dbReference>
<comment type="subcellular location">
    <subcellularLocation>
        <location evidence="11">Cell membrane</location>
        <topology evidence="11">Single-pass membrane protein</topology>
    </subcellularLocation>
</comment>
<dbReference type="PANTHER" id="PTHR30042:SF2">
    <property type="entry name" value="POTASSIUM-TRANSPORTING ATPASE KDPC SUBUNIT"/>
    <property type="match status" value="1"/>
</dbReference>
<dbReference type="RefSeq" id="WP_005878599.1">
    <property type="nucleotide sequence ID" value="NZ_CABMNL010000001.1"/>
</dbReference>
<dbReference type="AlphaFoldDB" id="C3X643"/>
<accession>C3X643</accession>
<dbReference type="HOGENOM" id="CLU_077094_2_0_4"/>
<keyword evidence="1 11" id="KW-0813">Transport</keyword>
<proteinExistence type="inferred from homology"/>
<dbReference type="HAMAP" id="MF_00276">
    <property type="entry name" value="KdpC"/>
    <property type="match status" value="1"/>
</dbReference>
<evidence type="ECO:0000256" key="2">
    <source>
        <dbReference type="ARBA" id="ARBA00022475"/>
    </source>
</evidence>
<dbReference type="GO" id="GO:0005886">
    <property type="term" value="C:plasma membrane"/>
    <property type="evidence" value="ECO:0007669"/>
    <property type="project" value="UniProtKB-SubCell"/>
</dbReference>
<keyword evidence="5 11" id="KW-0547">Nucleotide-binding</keyword>
<sequence>MQNFNISFFRKILYPSVILMILMTLLTGLAYPLIITGISQSAFPEKANGSLIWKNGKFIGSRLIGQNFSKPGYFWGRPSATSPHPYNAAASSGSNLGPTNPQLVDNVKERIARLRKADPGNDLPIPVDLVTSSASGLDPHISLAAANYQIKRVARARNMPENQIRELIDKYTEPMRFHFLGEPKVNVLELNLALDKMETATVYKKGT</sequence>
<evidence type="ECO:0000256" key="5">
    <source>
        <dbReference type="ARBA" id="ARBA00022741"/>
    </source>
</evidence>
<comment type="function">
    <text evidence="11">Part of the high-affinity ATP-driven potassium transport (or Kdp) system, which catalyzes the hydrolysis of ATP coupled with the electrogenic transport of potassium into the cytoplasm. This subunit acts as a catalytic chaperone that increases the ATP-binding affinity of the ATP-hydrolyzing subunit KdpB by the formation of a transient KdpB/KdpC/ATP ternary complex.</text>
</comment>
<evidence type="ECO:0000256" key="11">
    <source>
        <dbReference type="HAMAP-Rule" id="MF_00276"/>
    </source>
</evidence>
<evidence type="ECO:0000313" key="13">
    <source>
        <dbReference type="Proteomes" id="UP000003973"/>
    </source>
</evidence>
<keyword evidence="7 11" id="KW-0630">Potassium</keyword>
<dbReference type="PANTHER" id="PTHR30042">
    <property type="entry name" value="POTASSIUM-TRANSPORTING ATPASE C CHAIN"/>
    <property type="match status" value="1"/>
</dbReference>
<comment type="caution">
    <text evidence="12">The sequence shown here is derived from an EMBL/GenBank/DDBJ whole genome shotgun (WGS) entry which is preliminary data.</text>
</comment>
<comment type="subunit">
    <text evidence="11">The system is composed of three essential subunits: KdpA, KdpB and KdpC.</text>
</comment>
<dbReference type="EMBL" id="ACDP02000002">
    <property type="protein sequence ID" value="EEO28679.1"/>
    <property type="molecule type" value="Genomic_DNA"/>
</dbReference>
<evidence type="ECO:0000256" key="6">
    <source>
        <dbReference type="ARBA" id="ARBA00022840"/>
    </source>
</evidence>
<protein>
    <recommendedName>
        <fullName evidence="11">Potassium-transporting ATPase KdpC subunit</fullName>
    </recommendedName>
    <alternativeName>
        <fullName evidence="11">ATP phosphohydrolase [potassium-transporting] C chain</fullName>
    </alternativeName>
    <alternativeName>
        <fullName evidence="11">Potassium-binding and translocating subunit C</fullName>
    </alternativeName>
    <alternativeName>
        <fullName evidence="11">Potassium-translocating ATPase C chain</fullName>
    </alternativeName>
</protein>
<keyword evidence="9 11" id="KW-0406">Ion transport</keyword>
<evidence type="ECO:0000256" key="3">
    <source>
        <dbReference type="ARBA" id="ARBA00022538"/>
    </source>
</evidence>
<keyword evidence="10 11" id="KW-0472">Membrane</keyword>
<dbReference type="PIRSF" id="PIRSF001296">
    <property type="entry name" value="K_ATPase_KdpC"/>
    <property type="match status" value="1"/>
</dbReference>
<comment type="similarity">
    <text evidence="11">Belongs to the KdpC family.</text>
</comment>
<dbReference type="NCBIfam" id="NF001454">
    <property type="entry name" value="PRK00315.1"/>
    <property type="match status" value="1"/>
</dbReference>
<dbReference type="GO" id="GO:0008556">
    <property type="term" value="F:P-type potassium transmembrane transporter activity"/>
    <property type="evidence" value="ECO:0007669"/>
    <property type="project" value="InterPro"/>
</dbReference>
<keyword evidence="13" id="KW-1185">Reference proteome</keyword>
<keyword evidence="6 11" id="KW-0067">ATP-binding</keyword>
<dbReference type="eggNOG" id="COG2156">
    <property type="taxonomic scope" value="Bacteria"/>
</dbReference>
<evidence type="ECO:0000256" key="9">
    <source>
        <dbReference type="ARBA" id="ARBA00023065"/>
    </source>
</evidence>
<gene>
    <name evidence="11" type="primary">kdpC</name>
    <name evidence="12" type="ORF">OFAG_01832</name>
</gene>